<evidence type="ECO:0000256" key="5">
    <source>
        <dbReference type="SAM" id="MobiDB-lite"/>
    </source>
</evidence>
<feature type="DNA-binding region" description="H-T-H motif" evidence="4">
    <location>
        <begin position="54"/>
        <end position="73"/>
    </location>
</feature>
<dbReference type="RefSeq" id="WP_379516689.1">
    <property type="nucleotide sequence ID" value="NZ_JBHSPA010000027.1"/>
</dbReference>
<evidence type="ECO:0000313" key="8">
    <source>
        <dbReference type="Proteomes" id="UP001596058"/>
    </source>
</evidence>
<dbReference type="PRINTS" id="PR00455">
    <property type="entry name" value="HTHTETR"/>
</dbReference>
<dbReference type="Gene3D" id="1.10.357.10">
    <property type="entry name" value="Tetracycline Repressor, domain 2"/>
    <property type="match status" value="1"/>
</dbReference>
<keyword evidence="2 4" id="KW-0238">DNA-binding</keyword>
<gene>
    <name evidence="7" type="ORF">ACFPZ3_25260</name>
</gene>
<dbReference type="InterPro" id="IPR001647">
    <property type="entry name" value="HTH_TetR"/>
</dbReference>
<comment type="caution">
    <text evidence="7">The sequence shown here is derived from an EMBL/GenBank/DDBJ whole genome shotgun (WGS) entry which is preliminary data.</text>
</comment>
<keyword evidence="8" id="KW-1185">Reference proteome</keyword>
<dbReference type="Pfam" id="PF02909">
    <property type="entry name" value="TetR_C_1"/>
    <property type="match status" value="1"/>
</dbReference>
<proteinExistence type="predicted"/>
<dbReference type="SUPFAM" id="SSF46689">
    <property type="entry name" value="Homeodomain-like"/>
    <property type="match status" value="1"/>
</dbReference>
<dbReference type="InterPro" id="IPR050109">
    <property type="entry name" value="HTH-type_TetR-like_transc_reg"/>
</dbReference>
<protein>
    <submittedName>
        <fullName evidence="7">TetR/AcrR family transcriptional regulator</fullName>
    </submittedName>
</protein>
<evidence type="ECO:0000256" key="2">
    <source>
        <dbReference type="ARBA" id="ARBA00023125"/>
    </source>
</evidence>
<feature type="compositionally biased region" description="Basic and acidic residues" evidence="5">
    <location>
        <begin position="261"/>
        <end position="272"/>
    </location>
</feature>
<feature type="domain" description="HTH tetR-type" evidence="6">
    <location>
        <begin position="31"/>
        <end position="91"/>
    </location>
</feature>
<evidence type="ECO:0000256" key="3">
    <source>
        <dbReference type="ARBA" id="ARBA00023163"/>
    </source>
</evidence>
<dbReference type="Proteomes" id="UP001596058">
    <property type="component" value="Unassembled WGS sequence"/>
</dbReference>
<evidence type="ECO:0000256" key="1">
    <source>
        <dbReference type="ARBA" id="ARBA00023015"/>
    </source>
</evidence>
<evidence type="ECO:0000259" key="6">
    <source>
        <dbReference type="PROSITE" id="PS50977"/>
    </source>
</evidence>
<dbReference type="PANTHER" id="PTHR30055">
    <property type="entry name" value="HTH-TYPE TRANSCRIPTIONAL REGULATOR RUTR"/>
    <property type="match status" value="1"/>
</dbReference>
<dbReference type="SUPFAM" id="SSF48498">
    <property type="entry name" value="Tetracyclin repressor-like, C-terminal domain"/>
    <property type="match status" value="1"/>
</dbReference>
<keyword evidence="3" id="KW-0804">Transcription</keyword>
<organism evidence="7 8">
    <name type="scientific">Nonomuraea insulae</name>
    <dbReference type="NCBI Taxonomy" id="1616787"/>
    <lineage>
        <taxon>Bacteria</taxon>
        <taxon>Bacillati</taxon>
        <taxon>Actinomycetota</taxon>
        <taxon>Actinomycetes</taxon>
        <taxon>Streptosporangiales</taxon>
        <taxon>Streptosporangiaceae</taxon>
        <taxon>Nonomuraea</taxon>
    </lineage>
</organism>
<feature type="region of interest" description="Disordered" evidence="5">
    <location>
        <begin position="247"/>
        <end position="272"/>
    </location>
</feature>
<keyword evidence="1" id="KW-0805">Transcription regulation</keyword>
<dbReference type="Pfam" id="PF00440">
    <property type="entry name" value="TetR_N"/>
    <property type="match status" value="1"/>
</dbReference>
<name>A0ABW1CQM0_9ACTN</name>
<dbReference type="PROSITE" id="PS50977">
    <property type="entry name" value="HTH_TETR_2"/>
    <property type="match status" value="1"/>
</dbReference>
<dbReference type="Gene3D" id="1.10.10.60">
    <property type="entry name" value="Homeodomain-like"/>
    <property type="match status" value="1"/>
</dbReference>
<evidence type="ECO:0000313" key="7">
    <source>
        <dbReference type="EMBL" id="MFC5827190.1"/>
    </source>
</evidence>
<reference evidence="8" key="1">
    <citation type="journal article" date="2019" name="Int. J. Syst. Evol. Microbiol.">
        <title>The Global Catalogue of Microorganisms (GCM) 10K type strain sequencing project: providing services to taxonomists for standard genome sequencing and annotation.</title>
        <authorList>
            <consortium name="The Broad Institute Genomics Platform"/>
            <consortium name="The Broad Institute Genome Sequencing Center for Infectious Disease"/>
            <person name="Wu L."/>
            <person name="Ma J."/>
        </authorList>
    </citation>
    <scope>NUCLEOTIDE SEQUENCE [LARGE SCALE GENOMIC DNA]</scope>
    <source>
        <strain evidence="8">CCUG 53903</strain>
    </source>
</reference>
<dbReference type="PANTHER" id="PTHR30055:SF151">
    <property type="entry name" value="TRANSCRIPTIONAL REGULATORY PROTEIN"/>
    <property type="match status" value="1"/>
</dbReference>
<dbReference type="InterPro" id="IPR036271">
    <property type="entry name" value="Tet_transcr_reg_TetR-rel_C_sf"/>
</dbReference>
<evidence type="ECO:0000256" key="4">
    <source>
        <dbReference type="PROSITE-ProRule" id="PRU00335"/>
    </source>
</evidence>
<accession>A0ABW1CQM0</accession>
<dbReference type="EMBL" id="JBHSPA010000027">
    <property type="protein sequence ID" value="MFC5827190.1"/>
    <property type="molecule type" value="Genomic_DNA"/>
</dbReference>
<dbReference type="InterPro" id="IPR004111">
    <property type="entry name" value="Repressor_TetR_C"/>
</dbReference>
<sequence>MPAMEGSELPPGLALAWGLPAKTTKLGRKPSQSIEQIVGAAVELADADGYGALSMPKIAQRLGLTANAIYRYVRSRDELLVLVAEAGWATAPDLASGTGDWRAAASMWTRAMIDRCDVHPWLCDLPVRGAPVTPNLLGWAEAILKVLTGAGLTPTEALGCAFVLDGYARQVGGMRRDLRHSTATPVQSDTVTRFLLPRLRERGHSVLAFMMDGNDYSGDVVDDDVTFGLDRILDGIGVLVTAKRAAEPPSQVHPGTCEGEGGPRADASDATV</sequence>
<dbReference type="InterPro" id="IPR009057">
    <property type="entry name" value="Homeodomain-like_sf"/>
</dbReference>